<dbReference type="AlphaFoldDB" id="A0A2A4YEN9"/>
<name>A0A2A4YEN9_UNCAE</name>
<protein>
    <submittedName>
        <fullName evidence="1">Uncharacterized protein</fullName>
    </submittedName>
</protein>
<dbReference type="Proteomes" id="UP000217838">
    <property type="component" value="Unassembled WGS sequence"/>
</dbReference>
<accession>A0A2A4YEN9</accession>
<comment type="caution">
    <text evidence="1">The sequence shown here is derived from an EMBL/GenBank/DDBJ whole genome shotgun (WGS) entry which is preliminary data.</text>
</comment>
<reference evidence="2" key="1">
    <citation type="submission" date="2017-08" db="EMBL/GenBank/DDBJ databases">
        <title>A dynamic microbial community with high functional redundancy inhabits the cold, oxic subseafloor aquifer.</title>
        <authorList>
            <person name="Tully B.J."/>
            <person name="Wheat C.G."/>
            <person name="Glazer B.T."/>
            <person name="Huber J.A."/>
        </authorList>
    </citation>
    <scope>NUCLEOTIDE SEQUENCE [LARGE SCALE GENOMIC DNA]</scope>
</reference>
<dbReference type="EMBL" id="NVUU01000073">
    <property type="protein sequence ID" value="PCI93080.1"/>
    <property type="molecule type" value="Genomic_DNA"/>
</dbReference>
<evidence type="ECO:0000313" key="2">
    <source>
        <dbReference type="Proteomes" id="UP000217838"/>
    </source>
</evidence>
<proteinExistence type="predicted"/>
<sequence>MSAFRPIAQNENSLLRLYSLNRDDSGLGSPSSEIAMDEVTQRVQELSLSAKKIATNPLDNHRSDTPAPCMEETNNSEIFKTIGQQDFVKDLSPSFIKDSVSYENVRTTILNGFDAYTAFFFVLLLGSKTFVDVMRDNKRGDEVENNILKEKIIIPFIEKFQKTGILDLRKSRDILIRLYDAMKRTKRKIAETLKHRKVSVAYPPGLQWSRSAPNPVMLDPMQARKARKLLDDRPKMIEHICKFKDKFDTKNTFSVLVLPKEGHTSTKHFLKTCKIEPGTKCIVLVRPDDWKLSEQSMVFPSECIEVHGKKYKLKALSLFTPMEHRNTYKSYIFEGNTLFANYSCYANSEHCESYIHDYTPKDIFGSEDYFTACSKDITQGLRRFVTQIMVTVDMFVYEEISEMAAPKTL</sequence>
<evidence type="ECO:0000313" key="1">
    <source>
        <dbReference type="EMBL" id="PCI93080.1"/>
    </source>
</evidence>
<organism evidence="1 2">
    <name type="scientific">Aerophobetes bacterium</name>
    <dbReference type="NCBI Taxonomy" id="2030807"/>
    <lineage>
        <taxon>Bacteria</taxon>
        <taxon>Candidatus Aerophobota</taxon>
    </lineage>
</organism>
<gene>
    <name evidence="1" type="ORF">COB11_05965</name>
</gene>